<keyword evidence="2 4" id="KW-0238">DNA-binding</keyword>
<dbReference type="PANTHER" id="PTHR30055:SF234">
    <property type="entry name" value="HTH-TYPE TRANSCRIPTIONAL REGULATOR BETI"/>
    <property type="match status" value="1"/>
</dbReference>
<evidence type="ECO:0000259" key="5">
    <source>
        <dbReference type="PROSITE" id="PS50977"/>
    </source>
</evidence>
<evidence type="ECO:0000256" key="4">
    <source>
        <dbReference type="PROSITE-ProRule" id="PRU00335"/>
    </source>
</evidence>
<evidence type="ECO:0000256" key="1">
    <source>
        <dbReference type="ARBA" id="ARBA00023015"/>
    </source>
</evidence>
<comment type="caution">
    <text evidence="6">The sequence shown here is derived from an EMBL/GenBank/DDBJ whole genome shotgun (WGS) entry which is preliminary data.</text>
</comment>
<keyword evidence="1" id="KW-0805">Transcription regulation</keyword>
<accession>A0ABR5VF83</accession>
<dbReference type="InterPro" id="IPR009057">
    <property type="entry name" value="Homeodomain-like_sf"/>
</dbReference>
<feature type="DNA-binding region" description="H-T-H motif" evidence="4">
    <location>
        <begin position="39"/>
        <end position="58"/>
    </location>
</feature>
<dbReference type="InterPro" id="IPR001647">
    <property type="entry name" value="HTH_TetR"/>
</dbReference>
<dbReference type="Pfam" id="PF09209">
    <property type="entry name" value="CecR_C"/>
    <property type="match status" value="1"/>
</dbReference>
<dbReference type="Gene3D" id="1.10.10.60">
    <property type="entry name" value="Homeodomain-like"/>
    <property type="match status" value="1"/>
</dbReference>
<dbReference type="PROSITE" id="PS50977">
    <property type="entry name" value="HTH_TETR_2"/>
    <property type="match status" value="1"/>
</dbReference>
<evidence type="ECO:0000313" key="6">
    <source>
        <dbReference type="EMBL" id="KXX64234.1"/>
    </source>
</evidence>
<dbReference type="SUPFAM" id="SSF46689">
    <property type="entry name" value="Homeodomain-like"/>
    <property type="match status" value="1"/>
</dbReference>
<dbReference type="Gene3D" id="1.10.357.10">
    <property type="entry name" value="Tetracycline Repressor, domain 2"/>
    <property type="match status" value="1"/>
</dbReference>
<keyword evidence="7" id="KW-1185">Reference proteome</keyword>
<evidence type="ECO:0000256" key="2">
    <source>
        <dbReference type="ARBA" id="ARBA00023125"/>
    </source>
</evidence>
<evidence type="ECO:0000313" key="7">
    <source>
        <dbReference type="Proteomes" id="UP000075766"/>
    </source>
</evidence>
<reference evidence="6 7" key="1">
    <citation type="submission" date="2016-02" db="EMBL/GenBank/DDBJ databases">
        <title>Genome sequence of Marichromatium gracile YL-28, a purple sulfur bacterium.</title>
        <authorList>
            <person name="Zhao C."/>
            <person name="Hong X."/>
            <person name="Chen S."/>
            <person name="Yang S."/>
        </authorList>
    </citation>
    <scope>NUCLEOTIDE SEQUENCE [LARGE SCALE GENOMIC DNA]</scope>
    <source>
        <strain evidence="6 7">YL28</strain>
    </source>
</reference>
<dbReference type="PANTHER" id="PTHR30055">
    <property type="entry name" value="HTH-TYPE TRANSCRIPTIONAL REGULATOR RUTR"/>
    <property type="match status" value="1"/>
</dbReference>
<dbReference type="InterPro" id="IPR036271">
    <property type="entry name" value="Tet_transcr_reg_TetR-rel_C_sf"/>
</dbReference>
<protein>
    <recommendedName>
        <fullName evidence="5">HTH tetR-type domain-containing protein</fullName>
    </recommendedName>
</protein>
<sequence>MSPISEPVMTTRPSTQETRERLLAAALEAFGQRDYDAVSIRELATAAGVNLAAISYHFGGKHGLYLATARLLGERMRALLHEDLSWVRSAYADASPEECRRLVGDLIGRLASRLLGDAFGRHVPGLIIREQGRPTEAFEILYETLFGPVHHVLGELIGRARGRPADDDEIRVIAHALIGQAVIFRAGRTALLRYMDREGFDEGDLVHIRRVVAALAESAIAGRVEGDEPCL</sequence>
<dbReference type="InterPro" id="IPR050109">
    <property type="entry name" value="HTH-type_TetR-like_transc_reg"/>
</dbReference>
<organism evidence="6 7">
    <name type="scientific">Marichromatium gracile</name>
    <name type="common">Chromatium gracile</name>
    <dbReference type="NCBI Taxonomy" id="1048"/>
    <lineage>
        <taxon>Bacteria</taxon>
        <taxon>Pseudomonadati</taxon>
        <taxon>Pseudomonadota</taxon>
        <taxon>Gammaproteobacteria</taxon>
        <taxon>Chromatiales</taxon>
        <taxon>Chromatiaceae</taxon>
        <taxon>Marichromatium</taxon>
    </lineage>
</organism>
<dbReference type="SUPFAM" id="SSF48498">
    <property type="entry name" value="Tetracyclin repressor-like, C-terminal domain"/>
    <property type="match status" value="1"/>
</dbReference>
<dbReference type="EMBL" id="LSYU01000062">
    <property type="protein sequence ID" value="KXX64234.1"/>
    <property type="molecule type" value="Genomic_DNA"/>
</dbReference>
<keyword evidence="3" id="KW-0804">Transcription</keyword>
<gene>
    <name evidence="6" type="ORF">AY586_14360</name>
</gene>
<dbReference type="Proteomes" id="UP000075766">
    <property type="component" value="Unassembled WGS sequence"/>
</dbReference>
<dbReference type="InterPro" id="IPR015292">
    <property type="entry name" value="Tscrpt_reg_YbiH_C"/>
</dbReference>
<dbReference type="Pfam" id="PF00440">
    <property type="entry name" value="TetR_N"/>
    <property type="match status" value="1"/>
</dbReference>
<name>A0ABR5VF83_MARGR</name>
<feature type="domain" description="HTH tetR-type" evidence="5">
    <location>
        <begin position="16"/>
        <end position="76"/>
    </location>
</feature>
<dbReference type="PRINTS" id="PR00455">
    <property type="entry name" value="HTHTETR"/>
</dbReference>
<proteinExistence type="predicted"/>
<evidence type="ECO:0000256" key="3">
    <source>
        <dbReference type="ARBA" id="ARBA00023163"/>
    </source>
</evidence>